<dbReference type="Pfam" id="PF21530">
    <property type="entry name" value="Pif1_2B_dom"/>
    <property type="match status" value="1"/>
</dbReference>
<dbReference type="GO" id="GO:0016787">
    <property type="term" value="F:hydrolase activity"/>
    <property type="evidence" value="ECO:0007669"/>
    <property type="project" value="UniProtKB-KW"/>
</dbReference>
<keyword evidence="6" id="KW-1185">Reference proteome</keyword>
<dbReference type="PANTHER" id="PTHR10492:SF94">
    <property type="entry name" value="ATP-DEPENDENT DNA HELICASE"/>
    <property type="match status" value="1"/>
</dbReference>
<evidence type="ECO:0000256" key="1">
    <source>
        <dbReference type="RuleBase" id="RU363044"/>
    </source>
</evidence>
<dbReference type="CDD" id="cd18809">
    <property type="entry name" value="SF1_C_RecD"/>
    <property type="match status" value="1"/>
</dbReference>
<dbReference type="EMBL" id="JAXUIC010000005">
    <property type="protein sequence ID" value="KAK4587767.1"/>
    <property type="molecule type" value="Genomic_DNA"/>
</dbReference>
<evidence type="ECO:0000259" key="2">
    <source>
        <dbReference type="Pfam" id="PF05970"/>
    </source>
</evidence>
<keyword evidence="1" id="KW-0234">DNA repair</keyword>
<proteinExistence type="inferred from homology"/>
<comment type="caution">
    <text evidence="5">The sequence shown here is derived from an EMBL/GenBank/DDBJ whole genome shotgun (WGS) entry which is preliminary data.</text>
</comment>
<reference evidence="5 6" key="1">
    <citation type="journal article" date="2023" name="G3 (Bethesda)">
        <title>A haplotype-resolved chromosome-scale genome for Quercus rubra L. provides insights into the genetics of adaptive traits for red oak species.</title>
        <authorList>
            <person name="Kapoor B."/>
            <person name="Jenkins J."/>
            <person name="Schmutz J."/>
            <person name="Zhebentyayeva T."/>
            <person name="Kuelheim C."/>
            <person name="Coggeshall M."/>
            <person name="Heim C."/>
            <person name="Lasky J.R."/>
            <person name="Leites L."/>
            <person name="Islam-Faridi N."/>
            <person name="Romero-Severson J."/>
            <person name="DeLeo V.L."/>
            <person name="Lucas S.M."/>
            <person name="Lazic D."/>
            <person name="Gailing O."/>
            <person name="Carlson J."/>
            <person name="Staton M."/>
        </authorList>
    </citation>
    <scope>NUCLEOTIDE SEQUENCE [LARGE SCALE GENOMIC DNA]</scope>
    <source>
        <strain evidence="5">Pseudo-F2</strain>
    </source>
</reference>
<protein>
    <recommendedName>
        <fullName evidence="1">ATP-dependent DNA helicase</fullName>
        <ecNumber evidence="1">5.6.2.3</ecNumber>
    </recommendedName>
</protein>
<evidence type="ECO:0000259" key="4">
    <source>
        <dbReference type="Pfam" id="PF21530"/>
    </source>
</evidence>
<keyword evidence="1" id="KW-0347">Helicase</keyword>
<keyword evidence="1" id="KW-0233">DNA recombination</keyword>
<dbReference type="Proteomes" id="UP001324115">
    <property type="component" value="Unassembled WGS sequence"/>
</dbReference>
<keyword evidence="1" id="KW-0227">DNA damage</keyword>
<dbReference type="GO" id="GO:0000723">
    <property type="term" value="P:telomere maintenance"/>
    <property type="evidence" value="ECO:0007669"/>
    <property type="project" value="InterPro"/>
</dbReference>
<dbReference type="GO" id="GO:0006281">
    <property type="term" value="P:DNA repair"/>
    <property type="evidence" value="ECO:0007669"/>
    <property type="project" value="UniProtKB-KW"/>
</dbReference>
<dbReference type="GO" id="GO:0005524">
    <property type="term" value="F:ATP binding"/>
    <property type="evidence" value="ECO:0007669"/>
    <property type="project" value="UniProtKB-KW"/>
</dbReference>
<keyword evidence="1" id="KW-0378">Hydrolase</keyword>
<evidence type="ECO:0000259" key="3">
    <source>
        <dbReference type="Pfam" id="PF14214"/>
    </source>
</evidence>
<dbReference type="FunFam" id="3.40.50.300:FF:002884">
    <property type="entry name" value="ATP-dependent DNA helicase"/>
    <property type="match status" value="1"/>
</dbReference>
<dbReference type="Gene3D" id="3.40.50.300">
    <property type="entry name" value="P-loop containing nucleotide triphosphate hydrolases"/>
    <property type="match status" value="1"/>
</dbReference>
<dbReference type="GO" id="GO:0043139">
    <property type="term" value="F:5'-3' DNA helicase activity"/>
    <property type="evidence" value="ECO:0007669"/>
    <property type="project" value="UniProtKB-EC"/>
</dbReference>
<comment type="catalytic activity">
    <reaction evidence="1">
        <text>ATP + H2O = ADP + phosphate + H(+)</text>
        <dbReference type="Rhea" id="RHEA:13065"/>
        <dbReference type="ChEBI" id="CHEBI:15377"/>
        <dbReference type="ChEBI" id="CHEBI:15378"/>
        <dbReference type="ChEBI" id="CHEBI:30616"/>
        <dbReference type="ChEBI" id="CHEBI:43474"/>
        <dbReference type="ChEBI" id="CHEBI:456216"/>
        <dbReference type="EC" id="5.6.2.3"/>
    </reaction>
</comment>
<dbReference type="InterPro" id="IPR010285">
    <property type="entry name" value="DNA_helicase_pif1-like_DEAD"/>
</dbReference>
<comment type="similarity">
    <text evidence="1">Belongs to the helicase family.</text>
</comment>
<accession>A0AAN7F798</accession>
<keyword evidence="1" id="KW-0067">ATP-binding</keyword>
<dbReference type="PANTHER" id="PTHR10492">
    <property type="match status" value="1"/>
</dbReference>
<dbReference type="GO" id="GO:0006310">
    <property type="term" value="P:DNA recombination"/>
    <property type="evidence" value="ECO:0007669"/>
    <property type="project" value="UniProtKB-KW"/>
</dbReference>
<dbReference type="InterPro" id="IPR025476">
    <property type="entry name" value="Helitron_helicase-like"/>
</dbReference>
<gene>
    <name evidence="5" type="ORF">RGQ29_018966</name>
</gene>
<evidence type="ECO:0000313" key="5">
    <source>
        <dbReference type="EMBL" id="KAK4587767.1"/>
    </source>
</evidence>
<dbReference type="InterPro" id="IPR027417">
    <property type="entry name" value="P-loop_NTPase"/>
</dbReference>
<comment type="cofactor">
    <cofactor evidence="1">
        <name>Mg(2+)</name>
        <dbReference type="ChEBI" id="CHEBI:18420"/>
    </cofactor>
</comment>
<organism evidence="5 6">
    <name type="scientific">Quercus rubra</name>
    <name type="common">Northern red oak</name>
    <name type="synonym">Quercus borealis</name>
    <dbReference type="NCBI Taxonomy" id="3512"/>
    <lineage>
        <taxon>Eukaryota</taxon>
        <taxon>Viridiplantae</taxon>
        <taxon>Streptophyta</taxon>
        <taxon>Embryophyta</taxon>
        <taxon>Tracheophyta</taxon>
        <taxon>Spermatophyta</taxon>
        <taxon>Magnoliopsida</taxon>
        <taxon>eudicotyledons</taxon>
        <taxon>Gunneridae</taxon>
        <taxon>Pentapetalae</taxon>
        <taxon>rosids</taxon>
        <taxon>fabids</taxon>
        <taxon>Fagales</taxon>
        <taxon>Fagaceae</taxon>
        <taxon>Quercus</taxon>
    </lineage>
</organism>
<keyword evidence="1" id="KW-0547">Nucleotide-binding</keyword>
<feature type="domain" description="DNA helicase Pif1-like DEAD-box helicase" evidence="2">
    <location>
        <begin position="468"/>
        <end position="568"/>
    </location>
</feature>
<dbReference type="SUPFAM" id="SSF52540">
    <property type="entry name" value="P-loop containing nucleoside triphosphate hydrolases"/>
    <property type="match status" value="2"/>
</dbReference>
<dbReference type="EC" id="5.6.2.3" evidence="1"/>
<feature type="domain" description="Helitron helicase-like" evidence="3">
    <location>
        <begin position="1"/>
        <end position="87"/>
    </location>
</feature>
<feature type="domain" description="DNA helicase Pif1-like 2B" evidence="4">
    <location>
        <begin position="744"/>
        <end position="786"/>
    </location>
</feature>
<dbReference type="Pfam" id="PF14214">
    <property type="entry name" value="Helitron_like_N"/>
    <property type="match status" value="1"/>
</dbReference>
<feature type="domain" description="DNA helicase Pif1-like DEAD-box helicase" evidence="2">
    <location>
        <begin position="570"/>
        <end position="651"/>
    </location>
</feature>
<evidence type="ECO:0000313" key="6">
    <source>
        <dbReference type="Proteomes" id="UP001324115"/>
    </source>
</evidence>
<dbReference type="Pfam" id="PF05970">
    <property type="entry name" value="PIF1"/>
    <property type="match status" value="2"/>
</dbReference>
<sequence length="911" mass="104090">MSLVQKFGKPDLFITMRCNPGWEEIQNELLPAQTAQDRPDLLARVFKSKFEELKDDIVVKGVLGRVIVYVQVFEFQKRGLPHAHMLIILDEDDKLHNPEDYDWVVKAEIPLKEEQHQLHKAVLKHMIHGPCGVQNPRSPCMKNGRCKKGYPKPFSPETYQGNDSYPVYKRYDTNNPVPLNDRCRIMVDNTWVVPYNPWLLLKYNCHINVEICCSIKSIKYLYKYHIQYIKAEAFNQYIDARWVCAPDACWKIFSFPMYRMYPAVFRLQIHLPDRQHVRFRPHEPIANVLEQMGRIYTVSQFDGEKFNLRVLLNHVKGPTGFDDLLTVNGITYPTFKLAAEQRGLLQNDNSIRQCLLEARDIRMPSALRRLFATILVFCLPIGVRELWNEFYSYMVEDYPSTSITTETHRTNKLLNDLEALLLQHGKHITEYDLPISTGECGNDSAVPRLIQDELTIPNVDEELTLIEKLNNDQRVAYETIMIVIDRKESMIFFVDGPGGTGKTFLYCTILATLRKVGHIAIATATSGIATTLLPGGRTAHSKFKIPLTPDASSTCSISKQSDLAELIRHRTFRDIMEVNLPFGGKVLILGGDFRQVLPVIPKGTKVEMINACIVKSPLWKDVNVLHLKQNMRSINDEEFAEYIQRIGDGNESYIMDDLIKLPPSMAMQWEGQHSIYNLIDQVFPSLQEHANDATYMVDRALLTPINDDVEQLNAKIISQFLGDEFTLHSFDEVEGDTQHLYQQEFLNSISPGGLPPHILRLKKGAPIMLLRNIDPKAGLCNGTRLICRGCFNNIIDAEILTGQYVGTRVFLPRIPLKTTENVHLPYVMIRRQFPVRLSFAITINKAQGQTIPTVGIYLPDHVFSHGQLYVALSRGVSQSTTKLLVQKRTIPEEEGVHTRNIVYKDVLFPSS</sequence>
<dbReference type="InterPro" id="IPR049163">
    <property type="entry name" value="Pif1-like_2B_dom"/>
</dbReference>
<dbReference type="AlphaFoldDB" id="A0AAN7F798"/>
<name>A0AAN7F798_QUERU</name>